<dbReference type="PROSITE" id="PS00018">
    <property type="entry name" value="EF_HAND_1"/>
    <property type="match status" value="1"/>
</dbReference>
<evidence type="ECO:0000313" key="4">
    <source>
        <dbReference type="Proteomes" id="UP001055101"/>
    </source>
</evidence>
<sequence length="219" mass="22869">MPTASLLRCAVLAAGLALTGPALAHPHVWIVAKAEIVYDGGRVVGVRHDWTFDAAYTATLTLGLDTDGDGRLSPEELQGLADENARGVAEFGYFTKLKVAGKEQAFVAPREPRMEMAGNQARLSFLLPLKAPPAQGRGVVALEISDPTNFVSFGLAEGPDAVGLKDAPAGCAVTISRPKTTEAKTAEAGKSMTEAMFEALTAAANFGVQYANRALVACP</sequence>
<dbReference type="PROSITE" id="PS50222">
    <property type="entry name" value="EF_HAND_2"/>
    <property type="match status" value="1"/>
</dbReference>
<comment type="caution">
    <text evidence="3">The sequence shown here is derived from an EMBL/GenBank/DDBJ whole genome shotgun (WGS) entry which is preliminary data.</text>
</comment>
<keyword evidence="1" id="KW-0732">Signal</keyword>
<proteinExistence type="predicted"/>
<gene>
    <name evidence="3" type="ORF">EKPJFOCH_2609</name>
</gene>
<dbReference type="InterPro" id="IPR002048">
    <property type="entry name" value="EF_hand_dom"/>
</dbReference>
<keyword evidence="4" id="KW-1185">Reference proteome</keyword>
<reference evidence="3" key="1">
    <citation type="journal article" date="2021" name="Front. Microbiol.">
        <title>Comprehensive Comparative Genomics and Phenotyping of Methylobacterium Species.</title>
        <authorList>
            <person name="Alessa O."/>
            <person name="Ogura Y."/>
            <person name="Fujitani Y."/>
            <person name="Takami H."/>
            <person name="Hayashi T."/>
            <person name="Sahin N."/>
            <person name="Tani A."/>
        </authorList>
    </citation>
    <scope>NUCLEOTIDE SEQUENCE</scope>
    <source>
        <strain evidence="3">DSM 23674</strain>
    </source>
</reference>
<dbReference type="InterPro" id="IPR018247">
    <property type="entry name" value="EF_Hand_1_Ca_BS"/>
</dbReference>
<accession>A0ABQ4TM83</accession>
<feature type="signal peptide" evidence="1">
    <location>
        <begin position="1"/>
        <end position="24"/>
    </location>
</feature>
<protein>
    <recommendedName>
        <fullName evidence="2">EF-hand domain-containing protein</fullName>
    </recommendedName>
</protein>
<organism evidence="3 4">
    <name type="scientific">Methylobacterium thuringiense</name>
    <dbReference type="NCBI Taxonomy" id="1003091"/>
    <lineage>
        <taxon>Bacteria</taxon>
        <taxon>Pseudomonadati</taxon>
        <taxon>Pseudomonadota</taxon>
        <taxon>Alphaproteobacteria</taxon>
        <taxon>Hyphomicrobiales</taxon>
        <taxon>Methylobacteriaceae</taxon>
        <taxon>Methylobacterium</taxon>
    </lineage>
</organism>
<feature type="domain" description="EF-hand" evidence="2">
    <location>
        <begin position="64"/>
        <end position="87"/>
    </location>
</feature>
<feature type="chain" id="PRO_5047361865" description="EF-hand domain-containing protein" evidence="1">
    <location>
        <begin position="25"/>
        <end position="219"/>
    </location>
</feature>
<dbReference type="RefSeq" id="WP_147821740.1">
    <property type="nucleotide sequence ID" value="NZ_BPRA01000011.1"/>
</dbReference>
<dbReference type="Pfam" id="PF06226">
    <property type="entry name" value="DUF1007"/>
    <property type="match status" value="1"/>
</dbReference>
<evidence type="ECO:0000313" key="3">
    <source>
        <dbReference type="EMBL" id="GJE56111.1"/>
    </source>
</evidence>
<evidence type="ECO:0000259" key="2">
    <source>
        <dbReference type="PROSITE" id="PS50222"/>
    </source>
</evidence>
<evidence type="ECO:0000256" key="1">
    <source>
        <dbReference type="SAM" id="SignalP"/>
    </source>
</evidence>
<dbReference type="Proteomes" id="UP001055101">
    <property type="component" value="Unassembled WGS sequence"/>
</dbReference>
<name>A0ABQ4TM83_9HYPH</name>
<dbReference type="InterPro" id="IPR010412">
    <property type="entry name" value="DUF1007"/>
</dbReference>
<reference evidence="3" key="2">
    <citation type="submission" date="2021-08" db="EMBL/GenBank/DDBJ databases">
        <authorList>
            <person name="Tani A."/>
            <person name="Ola A."/>
            <person name="Ogura Y."/>
            <person name="Katsura K."/>
            <person name="Hayashi T."/>
        </authorList>
    </citation>
    <scope>NUCLEOTIDE SEQUENCE</scope>
    <source>
        <strain evidence="3">DSM 23674</strain>
    </source>
</reference>
<dbReference type="EMBL" id="BPRA01000011">
    <property type="protein sequence ID" value="GJE56111.1"/>
    <property type="molecule type" value="Genomic_DNA"/>
</dbReference>